<name>A0A8J6NN81_9BACT</name>
<comment type="caution">
    <text evidence="1">The sequence shown here is derived from an EMBL/GenBank/DDBJ whole genome shotgun (WGS) entry which is preliminary data.</text>
</comment>
<organism evidence="1 2">
    <name type="scientific">Candidatus Desulfatibia profunda</name>
    <dbReference type="NCBI Taxonomy" id="2841695"/>
    <lineage>
        <taxon>Bacteria</taxon>
        <taxon>Pseudomonadati</taxon>
        <taxon>Thermodesulfobacteriota</taxon>
        <taxon>Desulfobacteria</taxon>
        <taxon>Desulfobacterales</taxon>
        <taxon>Desulfobacterales incertae sedis</taxon>
        <taxon>Candidatus Desulfatibia</taxon>
    </lineage>
</organism>
<dbReference type="PANTHER" id="PTHR35866">
    <property type="entry name" value="PUTATIVE-RELATED"/>
    <property type="match status" value="1"/>
</dbReference>
<protein>
    <submittedName>
        <fullName evidence="1">YkgJ family cysteine cluster protein</fullName>
    </submittedName>
</protein>
<dbReference type="EMBL" id="JACNJH010000129">
    <property type="protein sequence ID" value="MBC8361334.1"/>
    <property type="molecule type" value="Genomic_DNA"/>
</dbReference>
<dbReference type="PANTHER" id="PTHR35866:SF1">
    <property type="entry name" value="YKGJ FAMILY CYSTEINE CLUSTER PROTEIN"/>
    <property type="match status" value="1"/>
</dbReference>
<proteinExistence type="predicted"/>
<evidence type="ECO:0000313" key="2">
    <source>
        <dbReference type="Proteomes" id="UP000603434"/>
    </source>
</evidence>
<accession>A0A8J6NN81</accession>
<dbReference type="Proteomes" id="UP000603434">
    <property type="component" value="Unassembled WGS sequence"/>
</dbReference>
<reference evidence="1 2" key="1">
    <citation type="submission" date="2020-08" db="EMBL/GenBank/DDBJ databases">
        <title>Bridging the membrane lipid divide: bacteria of the FCB group superphylum have the potential to synthesize archaeal ether lipids.</title>
        <authorList>
            <person name="Villanueva L."/>
            <person name="Von Meijenfeldt F.A.B."/>
            <person name="Westbye A.B."/>
            <person name="Yadav S."/>
            <person name="Hopmans E.C."/>
            <person name="Dutilh B.E."/>
            <person name="Sinninghe Damste J.S."/>
        </authorList>
    </citation>
    <scope>NUCLEOTIDE SEQUENCE [LARGE SCALE GENOMIC DNA]</scope>
    <source>
        <strain evidence="1">NIOZ-UU30</strain>
    </source>
</reference>
<evidence type="ECO:0000313" key="1">
    <source>
        <dbReference type="EMBL" id="MBC8361334.1"/>
    </source>
</evidence>
<dbReference type="Pfam" id="PF03692">
    <property type="entry name" value="CxxCxxCC"/>
    <property type="match status" value="1"/>
</dbReference>
<gene>
    <name evidence="1" type="ORF">H8E23_08055</name>
</gene>
<dbReference type="InterPro" id="IPR005358">
    <property type="entry name" value="Puta_zinc/iron-chelating_dom"/>
</dbReference>
<sequence>MDNGDNMTPLSLSDTFRFACSERVSCFNECCRDLNQYLTPYDILRLKNRLDLPSGLFLERYTRQHTGPESGLPIITFKADHSRELKCPFVTQTGCSVYQDRPSSCRAYPLMRVLSRSRETGRMQEQYMLLQEPHCLGFCQDQSQTVAEWVESQELTIYNQMNDMMMEIISLKNRLKPGRLDIKASLAFHMACYDLDKFRAYIFEKENLKEHELDADMLEAAKHGDEALLRIGLQWIKDTPFANLQLET</sequence>
<dbReference type="AlphaFoldDB" id="A0A8J6NN81"/>